<dbReference type="AlphaFoldDB" id="A0A1I7F313"/>
<gene>
    <name evidence="3" type="ORF">SAMN05216480_101574</name>
</gene>
<reference evidence="3 4" key="1">
    <citation type="submission" date="2016-10" db="EMBL/GenBank/DDBJ databases">
        <authorList>
            <person name="de Groot N.N."/>
        </authorList>
    </citation>
    <scope>NUCLEOTIDE SEQUENCE [LARGE SCALE GENOMIC DNA]</scope>
    <source>
        <strain evidence="3 4">CGMCC 1.12333</strain>
    </source>
</reference>
<proteinExistence type="inferred from homology"/>
<keyword evidence="3" id="KW-0378">Hydrolase</keyword>
<dbReference type="Pfam" id="PF01541">
    <property type="entry name" value="GIY-YIG"/>
    <property type="match status" value="1"/>
</dbReference>
<evidence type="ECO:0000313" key="3">
    <source>
        <dbReference type="EMBL" id="SFU30485.1"/>
    </source>
</evidence>
<sequence length="110" mass="12836">MKFYNVYILLCADGSYYTGITSDVEKRLIDHNSGRKPNAYTYNRRPVELVWSQSFTEPVQAILFEKKIKKWSRAKKEALINGAYEMLSELSECKNISHYMNHIGHKKKDG</sequence>
<dbReference type="Proteomes" id="UP000199138">
    <property type="component" value="Unassembled WGS sequence"/>
</dbReference>
<comment type="similarity">
    <text evidence="1">Belongs to the UPF0213 family.</text>
</comment>
<dbReference type="GO" id="GO:0004519">
    <property type="term" value="F:endonuclease activity"/>
    <property type="evidence" value="ECO:0007669"/>
    <property type="project" value="UniProtKB-KW"/>
</dbReference>
<evidence type="ECO:0000313" key="4">
    <source>
        <dbReference type="Proteomes" id="UP000199138"/>
    </source>
</evidence>
<keyword evidence="3" id="KW-0255">Endonuclease</keyword>
<dbReference type="InterPro" id="IPR000305">
    <property type="entry name" value="GIY-YIG_endonuc"/>
</dbReference>
<dbReference type="SUPFAM" id="SSF82771">
    <property type="entry name" value="GIY-YIG endonuclease"/>
    <property type="match status" value="1"/>
</dbReference>
<dbReference type="InterPro" id="IPR050190">
    <property type="entry name" value="UPF0213_domain"/>
</dbReference>
<feature type="domain" description="GIY-YIG" evidence="2">
    <location>
        <begin position="2"/>
        <end position="78"/>
    </location>
</feature>
<evidence type="ECO:0000259" key="2">
    <source>
        <dbReference type="PROSITE" id="PS50164"/>
    </source>
</evidence>
<keyword evidence="3" id="KW-0540">Nuclease</keyword>
<dbReference type="EMBL" id="FPBK01000001">
    <property type="protein sequence ID" value="SFU30485.1"/>
    <property type="molecule type" value="Genomic_DNA"/>
</dbReference>
<evidence type="ECO:0000256" key="1">
    <source>
        <dbReference type="ARBA" id="ARBA00007435"/>
    </source>
</evidence>
<dbReference type="PROSITE" id="PS50164">
    <property type="entry name" value="GIY_YIG"/>
    <property type="match status" value="1"/>
</dbReference>
<organism evidence="3 4">
    <name type="scientific">Pustulibacterium marinum</name>
    <dbReference type="NCBI Taxonomy" id="1224947"/>
    <lineage>
        <taxon>Bacteria</taxon>
        <taxon>Pseudomonadati</taxon>
        <taxon>Bacteroidota</taxon>
        <taxon>Flavobacteriia</taxon>
        <taxon>Flavobacteriales</taxon>
        <taxon>Flavobacteriaceae</taxon>
        <taxon>Pustulibacterium</taxon>
    </lineage>
</organism>
<dbReference type="InterPro" id="IPR035901">
    <property type="entry name" value="GIY-YIG_endonuc_sf"/>
</dbReference>
<dbReference type="PANTHER" id="PTHR34477">
    <property type="entry name" value="UPF0213 PROTEIN YHBQ"/>
    <property type="match status" value="1"/>
</dbReference>
<dbReference type="CDD" id="cd10456">
    <property type="entry name" value="GIY-YIG_UPF0213"/>
    <property type="match status" value="1"/>
</dbReference>
<dbReference type="Gene3D" id="3.40.1440.10">
    <property type="entry name" value="GIY-YIG endonuclease"/>
    <property type="match status" value="1"/>
</dbReference>
<dbReference type="OrthoDB" id="1495241at2"/>
<protein>
    <submittedName>
        <fullName evidence="3">Putative endonuclease</fullName>
    </submittedName>
</protein>
<accession>A0A1I7F313</accession>
<dbReference type="RefSeq" id="WP_093022755.1">
    <property type="nucleotide sequence ID" value="NZ_FPBK01000001.1"/>
</dbReference>
<name>A0A1I7F313_9FLAO</name>
<dbReference type="PANTHER" id="PTHR34477:SF1">
    <property type="entry name" value="UPF0213 PROTEIN YHBQ"/>
    <property type="match status" value="1"/>
</dbReference>
<keyword evidence="4" id="KW-1185">Reference proteome</keyword>